<comment type="caution">
    <text evidence="1">The sequence shown here is derived from an EMBL/GenBank/DDBJ whole genome shotgun (WGS) entry which is preliminary data.</text>
</comment>
<dbReference type="RefSeq" id="WP_209703973.1">
    <property type="nucleotide sequence ID" value="NZ_JAFIDA010000001.1"/>
</dbReference>
<proteinExistence type="predicted"/>
<protein>
    <submittedName>
        <fullName evidence="1">HicB family RNase H-like nuclease</fullName>
    </submittedName>
</protein>
<dbReference type="AlphaFoldDB" id="A0A940T2Q9"/>
<evidence type="ECO:0000313" key="1">
    <source>
        <dbReference type="EMBL" id="MBP1324854.1"/>
    </source>
</evidence>
<sequence length="108" mass="11912">MSSNHYTYRVTWSAEDEEFVGTVAELPSLSFLDEVSAQAFVGIQALAAEVVQQMLDEGETPPQALADRTYSGNFMIRVTPETHRKLVIEAAEQHVSLNRLSASRLVGT</sequence>
<organism evidence="1 2">
    <name type="scientific">Leucobacter exalbidus</name>
    <dbReference type="NCBI Taxonomy" id="662960"/>
    <lineage>
        <taxon>Bacteria</taxon>
        <taxon>Bacillati</taxon>
        <taxon>Actinomycetota</taxon>
        <taxon>Actinomycetes</taxon>
        <taxon>Micrococcales</taxon>
        <taxon>Microbacteriaceae</taxon>
        <taxon>Leucobacter</taxon>
    </lineage>
</organism>
<dbReference type="InterPro" id="IPR008651">
    <property type="entry name" value="Uncharacterised_HicB"/>
</dbReference>
<reference evidence="1" key="1">
    <citation type="submission" date="2021-02" db="EMBL/GenBank/DDBJ databases">
        <title>Sequencing the genomes of 1000 actinobacteria strains.</title>
        <authorList>
            <person name="Klenk H.-P."/>
        </authorList>
    </citation>
    <scope>NUCLEOTIDE SEQUENCE</scope>
    <source>
        <strain evidence="1">DSM 22850</strain>
    </source>
</reference>
<dbReference type="Proteomes" id="UP000675163">
    <property type="component" value="Unassembled WGS sequence"/>
</dbReference>
<dbReference type="Pfam" id="PF05534">
    <property type="entry name" value="HicB"/>
    <property type="match status" value="1"/>
</dbReference>
<dbReference type="SUPFAM" id="SSF143100">
    <property type="entry name" value="TTHA1013/TTHA0281-like"/>
    <property type="match status" value="1"/>
</dbReference>
<evidence type="ECO:0000313" key="2">
    <source>
        <dbReference type="Proteomes" id="UP000675163"/>
    </source>
</evidence>
<gene>
    <name evidence="1" type="ORF">JOF28_000086</name>
</gene>
<keyword evidence="2" id="KW-1185">Reference proteome</keyword>
<dbReference type="InterPro" id="IPR035069">
    <property type="entry name" value="TTHA1013/TTHA0281-like"/>
</dbReference>
<accession>A0A940T2Q9</accession>
<dbReference type="EMBL" id="JAFIDA010000001">
    <property type="protein sequence ID" value="MBP1324854.1"/>
    <property type="molecule type" value="Genomic_DNA"/>
</dbReference>
<name>A0A940T2Q9_9MICO</name>